<reference evidence="1 2" key="1">
    <citation type="submission" date="2017-11" db="EMBL/GenBank/DDBJ databases">
        <title>Complete genome of a free-living desiccation-tolerant cyanobacterium and its photosynthetic adaptation to extreme terrestrial habitat.</title>
        <authorList>
            <person name="Shang J."/>
        </authorList>
    </citation>
    <scope>NUCLEOTIDE SEQUENCE [LARGE SCALE GENOMIC DNA]</scope>
    <source>
        <strain evidence="1 2">CCNUN1</strain>
        <plasmid evidence="2">pnfsy08</plasmid>
    </source>
</reference>
<dbReference type="Proteomes" id="UP000232003">
    <property type="component" value="Plasmid pNFSY08"/>
</dbReference>
<dbReference type="EMBL" id="CP024793">
    <property type="protein sequence ID" value="AUB44640.1"/>
    <property type="molecule type" value="Genomic_DNA"/>
</dbReference>
<evidence type="ECO:0000313" key="1">
    <source>
        <dbReference type="EMBL" id="AUB44640.1"/>
    </source>
</evidence>
<sequence>MSKGSDGQNKNILTLGIGHRVLGMKGRGEAIAFGSKREQIQGSQSSNVQTY</sequence>
<geneLocation type="plasmid" evidence="2">
    <name>pnfsy08</name>
</geneLocation>
<organism evidence="1 2">
    <name type="scientific">Nostoc flagelliforme CCNUN1</name>
    <dbReference type="NCBI Taxonomy" id="2038116"/>
    <lineage>
        <taxon>Bacteria</taxon>
        <taxon>Bacillati</taxon>
        <taxon>Cyanobacteriota</taxon>
        <taxon>Cyanophyceae</taxon>
        <taxon>Nostocales</taxon>
        <taxon>Nostocaceae</taxon>
        <taxon>Nostoc</taxon>
    </lineage>
</organism>
<dbReference type="KEGG" id="nfl:COO91_10878"/>
<name>A0A2K8TAE2_9NOSO</name>
<proteinExistence type="predicted"/>
<gene>
    <name evidence="1" type="ORF">COO91_10878</name>
</gene>
<keyword evidence="1" id="KW-0614">Plasmid</keyword>
<dbReference type="AlphaFoldDB" id="A0A2K8TAE2"/>
<protein>
    <submittedName>
        <fullName evidence="1">Uncharacterized protein</fullName>
    </submittedName>
</protein>
<evidence type="ECO:0000313" key="2">
    <source>
        <dbReference type="Proteomes" id="UP000232003"/>
    </source>
</evidence>
<accession>A0A2K8TAE2</accession>
<keyword evidence="2" id="KW-1185">Reference proteome</keyword>